<dbReference type="EMBL" id="JAFCMP010000335">
    <property type="protein sequence ID" value="KAG5181097.1"/>
    <property type="molecule type" value="Genomic_DNA"/>
</dbReference>
<keyword evidence="9" id="KW-1185">Reference proteome</keyword>
<accession>A0A835YT26</accession>
<reference evidence="8" key="1">
    <citation type="submission" date="2021-02" db="EMBL/GenBank/DDBJ databases">
        <title>First Annotated Genome of the Yellow-green Alga Tribonema minus.</title>
        <authorList>
            <person name="Mahan K.M."/>
        </authorList>
    </citation>
    <scope>NUCLEOTIDE SEQUENCE</scope>
    <source>
        <strain evidence="8">UTEX B ZZ1240</strain>
    </source>
</reference>
<dbReference type="InterPro" id="IPR031905">
    <property type="entry name" value="Flotillin_C"/>
</dbReference>
<dbReference type="InterPro" id="IPR001107">
    <property type="entry name" value="Band_7"/>
</dbReference>
<feature type="domain" description="Flotillin C-terminal" evidence="7">
    <location>
        <begin position="287"/>
        <end position="380"/>
    </location>
</feature>
<dbReference type="PANTHER" id="PTHR13806:SF46">
    <property type="entry name" value="FLOTILLIN-1-RELATED"/>
    <property type="match status" value="1"/>
</dbReference>
<dbReference type="Gene3D" id="3.30.479.30">
    <property type="entry name" value="Band 7 domain"/>
    <property type="match status" value="1"/>
</dbReference>
<evidence type="ECO:0000256" key="5">
    <source>
        <dbReference type="SAM" id="MobiDB-lite"/>
    </source>
</evidence>
<organism evidence="8 9">
    <name type="scientific">Tribonema minus</name>
    <dbReference type="NCBI Taxonomy" id="303371"/>
    <lineage>
        <taxon>Eukaryota</taxon>
        <taxon>Sar</taxon>
        <taxon>Stramenopiles</taxon>
        <taxon>Ochrophyta</taxon>
        <taxon>PX clade</taxon>
        <taxon>Xanthophyceae</taxon>
        <taxon>Tribonematales</taxon>
        <taxon>Tribonemataceae</taxon>
        <taxon>Tribonema</taxon>
    </lineage>
</organism>
<evidence type="ECO:0000259" key="7">
    <source>
        <dbReference type="Pfam" id="PF15975"/>
    </source>
</evidence>
<evidence type="ECO:0000256" key="2">
    <source>
        <dbReference type="ARBA" id="ARBA00007161"/>
    </source>
</evidence>
<evidence type="ECO:0000256" key="1">
    <source>
        <dbReference type="ARBA" id="ARBA00004370"/>
    </source>
</evidence>
<dbReference type="Proteomes" id="UP000664859">
    <property type="component" value="Unassembled WGS sequence"/>
</dbReference>
<evidence type="ECO:0000259" key="6">
    <source>
        <dbReference type="Pfam" id="PF01145"/>
    </source>
</evidence>
<dbReference type="SUPFAM" id="SSF117892">
    <property type="entry name" value="Band 7/SPFH domain"/>
    <property type="match status" value="1"/>
</dbReference>
<protein>
    <recommendedName>
        <fullName evidence="10">Band 7 domain-containing protein</fullName>
    </recommendedName>
</protein>
<dbReference type="Pfam" id="PF15975">
    <property type="entry name" value="Flot"/>
    <property type="match status" value="1"/>
</dbReference>
<feature type="region of interest" description="Disordered" evidence="5">
    <location>
        <begin position="402"/>
        <end position="463"/>
    </location>
</feature>
<comment type="caution">
    <text evidence="8">The sequence shown here is derived from an EMBL/GenBank/DDBJ whole genome shotgun (WGS) entry which is preliminary data.</text>
</comment>
<dbReference type="GO" id="GO:0016600">
    <property type="term" value="C:flotillin complex"/>
    <property type="evidence" value="ECO:0007669"/>
    <property type="project" value="TreeGrafter"/>
</dbReference>
<evidence type="ECO:0000256" key="3">
    <source>
        <dbReference type="ARBA" id="ARBA00023136"/>
    </source>
</evidence>
<dbReference type="GO" id="GO:0072659">
    <property type="term" value="P:protein localization to plasma membrane"/>
    <property type="evidence" value="ECO:0007669"/>
    <property type="project" value="TreeGrafter"/>
</dbReference>
<dbReference type="AlphaFoldDB" id="A0A835YT26"/>
<evidence type="ECO:0000313" key="8">
    <source>
        <dbReference type="EMBL" id="KAG5181097.1"/>
    </source>
</evidence>
<dbReference type="OrthoDB" id="6080404at2759"/>
<dbReference type="InterPro" id="IPR027705">
    <property type="entry name" value="Flotillin_fam"/>
</dbReference>
<comment type="similarity">
    <text evidence="2 4">Belongs to the band 7/mec-2 family. Flotillin subfamily.</text>
</comment>
<dbReference type="Pfam" id="PF01145">
    <property type="entry name" value="Band_7"/>
    <property type="match status" value="1"/>
</dbReference>
<comment type="subcellular location">
    <subcellularLocation>
        <location evidence="1">Membrane</location>
    </subcellularLocation>
</comment>
<evidence type="ECO:0000313" key="9">
    <source>
        <dbReference type="Proteomes" id="UP000664859"/>
    </source>
</evidence>
<evidence type="ECO:0008006" key="10">
    <source>
        <dbReference type="Google" id="ProtNLM"/>
    </source>
</evidence>
<dbReference type="PANTHER" id="PTHR13806">
    <property type="entry name" value="FLOTILLIN-RELATED"/>
    <property type="match status" value="1"/>
</dbReference>
<dbReference type="CDD" id="cd03399">
    <property type="entry name" value="SPFH_flotillin"/>
    <property type="match status" value="1"/>
</dbReference>
<dbReference type="InterPro" id="IPR036013">
    <property type="entry name" value="Band_7/SPFH_dom_sf"/>
</dbReference>
<name>A0A835YT26_9STRA</name>
<feature type="domain" description="Band 7" evidence="6">
    <location>
        <begin position="5"/>
        <end position="162"/>
    </location>
</feature>
<keyword evidence="3" id="KW-0472">Membrane</keyword>
<proteinExistence type="inferred from homology"/>
<evidence type="ECO:0000256" key="4">
    <source>
        <dbReference type="RuleBase" id="RU366054"/>
    </source>
</evidence>
<dbReference type="GO" id="GO:0031410">
    <property type="term" value="C:cytoplasmic vesicle"/>
    <property type="evidence" value="ECO:0007669"/>
    <property type="project" value="TreeGrafter"/>
</dbReference>
<dbReference type="GO" id="GO:0002020">
    <property type="term" value="F:protease binding"/>
    <property type="evidence" value="ECO:0007669"/>
    <property type="project" value="TreeGrafter"/>
</dbReference>
<sequence length="463" mass="49283">MGNCVETLDLDLLTLEVKSKEAETVRGVRVSVNSICQVKVDAYEPVEGHEERVLNKKAVSLACQHFLGRSKEDIKMSILSTLEGHQRQILGTLTVEELYKDRAAFSERVREHVFADISAIGFVLVSYTVTKISDQDGYMIALGATQTALVMREAAEGKAKNDMEASKAVSLSQSLGTTAEAENRAKAHVNVTLAKTTEALANRDLNIKAKINTSQAKAEAARNIEAARQQQQVVKEQAMQRVIEAKTLLEYEDNEALRLQKKAEGESLAQLMADDNKAKGVRIKAAAEADRVRDVGKAEADVLIAKGEAEAKVLKLRADAYAAFGQAAITSQIIDKLPEIAKAIAAPLAKTDKMIFVSSDGAAGSKLTSDITTMMAQLGPAVQGLTGVDITQGLQRLVSGVSGAPAAAGSKGDREGLNGDVSADDPSIAPAFTTMGSSSRSSSFRPPVHNRLRASGPTPVNGL</sequence>
<gene>
    <name evidence="8" type="ORF">JKP88DRAFT_349251</name>
</gene>